<dbReference type="InterPro" id="IPR009072">
    <property type="entry name" value="Histone-fold"/>
</dbReference>
<dbReference type="SUPFAM" id="SSF48371">
    <property type="entry name" value="ARM repeat"/>
    <property type="match status" value="1"/>
</dbReference>
<evidence type="ECO:0000256" key="4">
    <source>
        <dbReference type="ARBA" id="ARBA00023163"/>
    </source>
</evidence>
<dbReference type="Pfam" id="PF07571">
    <property type="entry name" value="TAF6_C"/>
    <property type="match status" value="1"/>
</dbReference>
<gene>
    <name evidence="8" type="ORF">CVLEPA_LOCUS6077</name>
</gene>
<dbReference type="InterPro" id="IPR004823">
    <property type="entry name" value="TAF_TATA-bd_Histone-like_dom"/>
</dbReference>
<reference evidence="8 9" key="1">
    <citation type="submission" date="2024-02" db="EMBL/GenBank/DDBJ databases">
        <authorList>
            <person name="Daric V."/>
            <person name="Darras S."/>
        </authorList>
    </citation>
    <scope>NUCLEOTIDE SEQUENCE [LARGE SCALE GENOMIC DNA]</scope>
</reference>
<dbReference type="Pfam" id="PF02969">
    <property type="entry name" value="TAF"/>
    <property type="match status" value="1"/>
</dbReference>
<name>A0ABP0FD03_CLALP</name>
<organism evidence="8 9">
    <name type="scientific">Clavelina lepadiformis</name>
    <name type="common">Light-bulb sea squirt</name>
    <name type="synonym">Ascidia lepadiformis</name>
    <dbReference type="NCBI Taxonomy" id="159417"/>
    <lineage>
        <taxon>Eukaryota</taxon>
        <taxon>Metazoa</taxon>
        <taxon>Chordata</taxon>
        <taxon>Tunicata</taxon>
        <taxon>Ascidiacea</taxon>
        <taxon>Aplousobranchia</taxon>
        <taxon>Clavelinidae</taxon>
        <taxon>Clavelina</taxon>
    </lineage>
</organism>
<dbReference type="InterPro" id="IPR011442">
    <property type="entry name" value="TAF6_C"/>
</dbReference>
<comment type="similarity">
    <text evidence="2">Belongs to the TAF6 family.</text>
</comment>
<dbReference type="InterPro" id="IPR037796">
    <property type="entry name" value="TAF6"/>
</dbReference>
<evidence type="ECO:0000259" key="7">
    <source>
        <dbReference type="SMART" id="SM00803"/>
    </source>
</evidence>
<dbReference type="Gene3D" id="1.25.40.770">
    <property type="entry name" value="TAF6, C-terminal HEAT repeat domain"/>
    <property type="match status" value="1"/>
</dbReference>
<dbReference type="InterPro" id="IPR016024">
    <property type="entry name" value="ARM-type_fold"/>
</dbReference>
<feature type="region of interest" description="Disordered" evidence="6">
    <location>
        <begin position="133"/>
        <end position="154"/>
    </location>
</feature>
<feature type="compositionally biased region" description="Polar residues" evidence="6">
    <location>
        <begin position="140"/>
        <end position="152"/>
    </location>
</feature>
<dbReference type="Proteomes" id="UP001642483">
    <property type="component" value="Unassembled WGS sequence"/>
</dbReference>
<evidence type="ECO:0000256" key="3">
    <source>
        <dbReference type="ARBA" id="ARBA00023015"/>
    </source>
</evidence>
<evidence type="ECO:0000256" key="1">
    <source>
        <dbReference type="ARBA" id="ARBA00004123"/>
    </source>
</evidence>
<evidence type="ECO:0000313" key="9">
    <source>
        <dbReference type="Proteomes" id="UP001642483"/>
    </source>
</evidence>
<dbReference type="CDD" id="cd08050">
    <property type="entry name" value="TAF6C"/>
    <property type="match status" value="1"/>
</dbReference>
<keyword evidence="3" id="KW-0805">Transcription regulation</keyword>
<dbReference type="PANTHER" id="PTHR10221:SF22">
    <property type="entry name" value="TAF6-LIKE RNA POLYMERASE II P300_CBP-ASSOCIATED FACTOR-ASSOCIATED FACTOR 65 KDA SUBUNIT 6L"/>
    <property type="match status" value="1"/>
</dbReference>
<dbReference type="EMBL" id="CAWYQH010000035">
    <property type="protein sequence ID" value="CAK8676626.1"/>
    <property type="molecule type" value="Genomic_DNA"/>
</dbReference>
<keyword evidence="4" id="KW-0804">Transcription</keyword>
<evidence type="ECO:0000313" key="8">
    <source>
        <dbReference type="EMBL" id="CAK8676626.1"/>
    </source>
</evidence>
<comment type="caution">
    <text evidence="8">The sequence shown here is derived from an EMBL/GenBank/DDBJ whole genome shotgun (WGS) entry which is preliminary data.</text>
</comment>
<evidence type="ECO:0000256" key="5">
    <source>
        <dbReference type="ARBA" id="ARBA00023242"/>
    </source>
</evidence>
<sequence>MSSSSPSDERKFAIFSPSSIQNYAESIGISNLPESILQKLGEDVSYRLREITSKSCEFMRHSRRGKLKASDIDRAMRWSNIQLIKGAPDSTDFRVIEQMYVIPDPVVHLQQLALDQMEPSQLKPASLSTEWLSTDDPAVNPQNDSLQETTHPASLEQRTSEEYTMYYSTTVECILSDNKPLFQEMLKDISSNPRIGHLVPYFVDFFSQANLVSHNLNKLMWMLQTINALCSNSYISLQLYLKPLMTSVLYCVVEPLAASMNPLNDHWVLRDYGARLLAKIVYSYPCKTDMLMEHLFDALVNVLSDSTKPLCSHYGALVCIAALGTTVAIKLLPVWEKYISTYLQPVIDVSAPVTHLKEDGYKVYGAIVRCFELLHYRRFDANVYEVPNLSSEVNELLGDAFVVRLPLHKFEVKRKVCHLVPSLFDKPSSSKVAYQLVSRFRPSTRSRRVQSMSDVFQSSFRAKRHGCIKINYGKALPTNTRRRRLVSITGNNLQSSSNWQYDIVRTVTFCKQTTTSNTFSFLF</sequence>
<accession>A0ABP0FD03</accession>
<dbReference type="InterPro" id="IPR046344">
    <property type="entry name" value="TAF6_C_sf"/>
</dbReference>
<proteinExistence type="inferred from homology"/>
<protein>
    <recommendedName>
        <fullName evidence="7">TATA box binding protein associated factor (TAF) histone-like fold domain-containing protein</fullName>
    </recommendedName>
</protein>
<dbReference type="CDD" id="cd22932">
    <property type="entry name" value="HFD_TAF6L"/>
    <property type="match status" value="1"/>
</dbReference>
<comment type="subcellular location">
    <subcellularLocation>
        <location evidence="1">Nucleus</location>
    </subcellularLocation>
</comment>
<dbReference type="SMART" id="SM00803">
    <property type="entry name" value="TAF"/>
    <property type="match status" value="1"/>
</dbReference>
<feature type="domain" description="TATA box binding protein associated factor (TAF) histone-like fold" evidence="7">
    <location>
        <begin position="13"/>
        <end position="77"/>
    </location>
</feature>
<evidence type="ECO:0000256" key="2">
    <source>
        <dbReference type="ARBA" id="ARBA00007688"/>
    </source>
</evidence>
<dbReference type="Gene3D" id="1.10.20.10">
    <property type="entry name" value="Histone, subunit A"/>
    <property type="match status" value="1"/>
</dbReference>
<dbReference type="SUPFAM" id="SSF47113">
    <property type="entry name" value="Histone-fold"/>
    <property type="match status" value="1"/>
</dbReference>
<keyword evidence="5" id="KW-0539">Nucleus</keyword>
<evidence type="ECO:0000256" key="6">
    <source>
        <dbReference type="SAM" id="MobiDB-lite"/>
    </source>
</evidence>
<keyword evidence="9" id="KW-1185">Reference proteome</keyword>
<dbReference type="PANTHER" id="PTHR10221">
    <property type="entry name" value="TRANSCRIPTION INITIATION FACTOR TFIID SUBUNIT 6"/>
    <property type="match status" value="1"/>
</dbReference>